<accession>R0KHY2</accession>
<proteinExistence type="predicted"/>
<protein>
    <recommendedName>
        <fullName evidence="2">DUF7730 domain-containing protein</fullName>
    </recommendedName>
</protein>
<keyword evidence="4" id="KW-1185">Reference proteome</keyword>
<organism evidence="3 4">
    <name type="scientific">Exserohilum turcicum (strain 28A)</name>
    <name type="common">Northern leaf blight fungus</name>
    <name type="synonym">Setosphaeria turcica</name>
    <dbReference type="NCBI Taxonomy" id="671987"/>
    <lineage>
        <taxon>Eukaryota</taxon>
        <taxon>Fungi</taxon>
        <taxon>Dikarya</taxon>
        <taxon>Ascomycota</taxon>
        <taxon>Pezizomycotina</taxon>
        <taxon>Dothideomycetes</taxon>
        <taxon>Pleosporomycetidae</taxon>
        <taxon>Pleosporales</taxon>
        <taxon>Pleosporineae</taxon>
        <taxon>Pleosporaceae</taxon>
        <taxon>Exserohilum</taxon>
    </lineage>
</organism>
<dbReference type="HOGENOM" id="CLU_997987_0_0_1"/>
<dbReference type="Pfam" id="PF24864">
    <property type="entry name" value="DUF7730"/>
    <property type="match status" value="1"/>
</dbReference>
<dbReference type="EMBL" id="KB908526">
    <property type="protein sequence ID" value="EOA88844.1"/>
    <property type="molecule type" value="Genomic_DNA"/>
</dbReference>
<dbReference type="PANTHER" id="PTHR38790">
    <property type="entry name" value="2EXR DOMAIN-CONTAINING PROTEIN-RELATED"/>
    <property type="match status" value="1"/>
</dbReference>
<evidence type="ECO:0000313" key="3">
    <source>
        <dbReference type="EMBL" id="EOA88844.1"/>
    </source>
</evidence>
<name>R0KHY2_EXST2</name>
<dbReference type="PANTHER" id="PTHR38790:SF4">
    <property type="entry name" value="2EXR DOMAIN-CONTAINING PROTEIN"/>
    <property type="match status" value="1"/>
</dbReference>
<evidence type="ECO:0000256" key="1">
    <source>
        <dbReference type="SAM" id="MobiDB-lite"/>
    </source>
</evidence>
<dbReference type="Proteomes" id="UP000016935">
    <property type="component" value="Unassembled WGS sequence"/>
</dbReference>
<dbReference type="AlphaFoldDB" id="R0KHY2"/>
<evidence type="ECO:0000313" key="4">
    <source>
        <dbReference type="Proteomes" id="UP000016935"/>
    </source>
</evidence>
<reference evidence="3 4" key="2">
    <citation type="journal article" date="2013" name="PLoS Genet.">
        <title>Comparative genome structure, secondary metabolite, and effector coding capacity across Cochliobolus pathogens.</title>
        <authorList>
            <person name="Condon B.J."/>
            <person name="Leng Y."/>
            <person name="Wu D."/>
            <person name="Bushley K.E."/>
            <person name="Ohm R.A."/>
            <person name="Otillar R."/>
            <person name="Martin J."/>
            <person name="Schackwitz W."/>
            <person name="Grimwood J."/>
            <person name="MohdZainudin N."/>
            <person name="Xue C."/>
            <person name="Wang R."/>
            <person name="Manning V.A."/>
            <person name="Dhillon B."/>
            <person name="Tu Z.J."/>
            <person name="Steffenson B.J."/>
            <person name="Salamov A."/>
            <person name="Sun H."/>
            <person name="Lowry S."/>
            <person name="LaButti K."/>
            <person name="Han J."/>
            <person name="Copeland A."/>
            <person name="Lindquist E."/>
            <person name="Barry K."/>
            <person name="Schmutz J."/>
            <person name="Baker S.E."/>
            <person name="Ciuffetti L.M."/>
            <person name="Grigoriev I.V."/>
            <person name="Zhong S."/>
            <person name="Turgeon B.G."/>
        </authorList>
    </citation>
    <scope>NUCLEOTIDE SEQUENCE [LARGE SCALE GENOMIC DNA]</scope>
    <source>
        <strain evidence="4">28A</strain>
    </source>
</reference>
<dbReference type="InterPro" id="IPR056632">
    <property type="entry name" value="DUF7730"/>
</dbReference>
<dbReference type="RefSeq" id="XP_008023499.1">
    <property type="nucleotide sequence ID" value="XM_008025308.1"/>
</dbReference>
<evidence type="ECO:0000259" key="2">
    <source>
        <dbReference type="Pfam" id="PF24864"/>
    </source>
</evidence>
<sequence>MSPRQPDPGSPSASHDAVPDQRTKVVKSRTKKSSLKYRNGLLKAEISTRSESMHIARRNATESPLLRLPAEIRNKIWQFTLGYHRIMIYYQFANIYGIGRRAIQLAHSVYAGDPTTEGSIVQPGFALPIVCRQTYVEAFAMVYSLNTFNFSHRSTLDHFIRNRALGQRRLVASIVVPCDYFRLYRSDRRKRFRQTFPNLKHVRVLVDSNRLGWNLFLEPDREQFLNTEIKDFILSKEGDGLEVDFVVDFHGISV</sequence>
<feature type="domain" description="DUF7730" evidence="2">
    <location>
        <begin position="61"/>
        <end position="163"/>
    </location>
</feature>
<dbReference type="OrthoDB" id="5413827at2759"/>
<reference evidence="3 4" key="1">
    <citation type="journal article" date="2012" name="PLoS Pathog.">
        <title>Diverse lifestyles and strategies of plant pathogenesis encoded in the genomes of eighteen Dothideomycetes fungi.</title>
        <authorList>
            <person name="Ohm R.A."/>
            <person name="Feau N."/>
            <person name="Henrissat B."/>
            <person name="Schoch C.L."/>
            <person name="Horwitz B.A."/>
            <person name="Barry K.W."/>
            <person name="Condon B.J."/>
            <person name="Copeland A.C."/>
            <person name="Dhillon B."/>
            <person name="Glaser F."/>
            <person name="Hesse C.N."/>
            <person name="Kosti I."/>
            <person name="LaButti K."/>
            <person name="Lindquist E.A."/>
            <person name="Lucas S."/>
            <person name="Salamov A.A."/>
            <person name="Bradshaw R.E."/>
            <person name="Ciuffetti L."/>
            <person name="Hamelin R.C."/>
            <person name="Kema G.H.J."/>
            <person name="Lawrence C."/>
            <person name="Scott J.A."/>
            <person name="Spatafora J.W."/>
            <person name="Turgeon B.G."/>
            <person name="de Wit P.J.G.M."/>
            <person name="Zhong S."/>
            <person name="Goodwin S.B."/>
            <person name="Grigoriev I.V."/>
        </authorList>
    </citation>
    <scope>NUCLEOTIDE SEQUENCE [LARGE SCALE GENOMIC DNA]</scope>
    <source>
        <strain evidence="4">28A</strain>
    </source>
</reference>
<feature type="region of interest" description="Disordered" evidence="1">
    <location>
        <begin position="1"/>
        <end position="32"/>
    </location>
</feature>
<dbReference type="GeneID" id="19396966"/>
<gene>
    <name evidence="3" type="ORF">SETTUDRAFT_148337</name>
</gene>